<comment type="subcellular location">
    <subcellularLocation>
        <location evidence="1">Cell membrane</location>
        <topology evidence="1">Multi-pass membrane protein</topology>
    </subcellularLocation>
</comment>
<organism evidence="8 9">
    <name type="scientific">Lichenibacterium minor</name>
    <dbReference type="NCBI Taxonomy" id="2316528"/>
    <lineage>
        <taxon>Bacteria</taxon>
        <taxon>Pseudomonadati</taxon>
        <taxon>Pseudomonadota</taxon>
        <taxon>Alphaproteobacteria</taxon>
        <taxon>Hyphomicrobiales</taxon>
        <taxon>Lichenihabitantaceae</taxon>
        <taxon>Lichenibacterium</taxon>
    </lineage>
</organism>
<dbReference type="GO" id="GO:0006605">
    <property type="term" value="P:protein targeting"/>
    <property type="evidence" value="ECO:0007669"/>
    <property type="project" value="InterPro"/>
</dbReference>
<keyword evidence="3" id="KW-1003">Cell membrane</keyword>
<dbReference type="AlphaFoldDB" id="A0A4Q2U6N4"/>
<dbReference type="Proteomes" id="UP000290759">
    <property type="component" value="Unassembled WGS sequence"/>
</dbReference>
<evidence type="ECO:0000256" key="2">
    <source>
        <dbReference type="ARBA" id="ARBA00009772"/>
    </source>
</evidence>
<evidence type="ECO:0000256" key="5">
    <source>
        <dbReference type="ARBA" id="ARBA00022989"/>
    </source>
</evidence>
<evidence type="ECO:0000256" key="6">
    <source>
        <dbReference type="ARBA" id="ARBA00023136"/>
    </source>
</evidence>
<keyword evidence="8" id="KW-0969">Cilium</keyword>
<keyword evidence="8" id="KW-0966">Cell projection</keyword>
<evidence type="ECO:0000256" key="7">
    <source>
        <dbReference type="SAM" id="Phobius"/>
    </source>
</evidence>
<gene>
    <name evidence="8" type="ORF">D3273_09760</name>
</gene>
<evidence type="ECO:0000256" key="3">
    <source>
        <dbReference type="ARBA" id="ARBA00022475"/>
    </source>
</evidence>
<proteinExistence type="inferred from homology"/>
<protein>
    <submittedName>
        <fullName evidence="8">Flagellar biosynthetic protein FliR</fullName>
    </submittedName>
</protein>
<dbReference type="PANTHER" id="PTHR30065:SF1">
    <property type="entry name" value="SURFACE PRESENTATION OF ANTIGENS PROTEIN SPAR"/>
    <property type="match status" value="1"/>
</dbReference>
<keyword evidence="6 7" id="KW-0472">Membrane</keyword>
<reference evidence="8 9" key="2">
    <citation type="submission" date="2019-02" db="EMBL/GenBank/DDBJ databases">
        <title>'Lichenibacterium ramalinii' gen. nov. sp. nov., 'Lichenibacterium minor' gen. nov. sp. nov.</title>
        <authorList>
            <person name="Pankratov T."/>
        </authorList>
    </citation>
    <scope>NUCLEOTIDE SEQUENCE [LARGE SCALE GENOMIC DNA]</scope>
    <source>
        <strain evidence="8 9">RmlP026</strain>
    </source>
</reference>
<accession>A0A4Q2U6N4</accession>
<keyword evidence="5 7" id="KW-1133">Transmembrane helix</keyword>
<dbReference type="Pfam" id="PF01311">
    <property type="entry name" value="Bac_export_1"/>
    <property type="match status" value="1"/>
</dbReference>
<dbReference type="EMBL" id="QYBB01000008">
    <property type="protein sequence ID" value="RYC32303.1"/>
    <property type="molecule type" value="Genomic_DNA"/>
</dbReference>
<evidence type="ECO:0000256" key="4">
    <source>
        <dbReference type="ARBA" id="ARBA00022692"/>
    </source>
</evidence>
<feature type="transmembrane region" description="Helical" evidence="7">
    <location>
        <begin position="12"/>
        <end position="30"/>
    </location>
</feature>
<dbReference type="OrthoDB" id="9779817at2"/>
<feature type="transmembrane region" description="Helical" evidence="7">
    <location>
        <begin position="224"/>
        <end position="245"/>
    </location>
</feature>
<keyword evidence="8" id="KW-0282">Flagellum</keyword>
<reference evidence="8 9" key="1">
    <citation type="submission" date="2018-12" db="EMBL/GenBank/DDBJ databases">
        <authorList>
            <person name="Grouzdev D.S."/>
            <person name="Krutkina M.S."/>
        </authorList>
    </citation>
    <scope>NUCLEOTIDE SEQUENCE [LARGE SCALE GENOMIC DNA]</scope>
    <source>
        <strain evidence="8 9">RmlP026</strain>
    </source>
</reference>
<dbReference type="InterPro" id="IPR002010">
    <property type="entry name" value="T3SS_IM_R"/>
</dbReference>
<name>A0A4Q2U6N4_9HYPH</name>
<keyword evidence="4 7" id="KW-0812">Transmembrane</keyword>
<evidence type="ECO:0000256" key="1">
    <source>
        <dbReference type="ARBA" id="ARBA00004651"/>
    </source>
</evidence>
<feature type="transmembrane region" description="Helical" evidence="7">
    <location>
        <begin position="42"/>
        <end position="62"/>
    </location>
</feature>
<evidence type="ECO:0000313" key="9">
    <source>
        <dbReference type="Proteomes" id="UP000290759"/>
    </source>
</evidence>
<feature type="transmembrane region" description="Helical" evidence="7">
    <location>
        <begin position="82"/>
        <end position="106"/>
    </location>
</feature>
<feature type="transmembrane region" description="Helical" evidence="7">
    <location>
        <begin position="194"/>
        <end position="212"/>
    </location>
</feature>
<feature type="transmembrane region" description="Helical" evidence="7">
    <location>
        <begin position="126"/>
        <end position="144"/>
    </location>
</feature>
<keyword evidence="9" id="KW-1185">Reference proteome</keyword>
<evidence type="ECO:0000313" key="8">
    <source>
        <dbReference type="EMBL" id="RYC32303.1"/>
    </source>
</evidence>
<comment type="caution">
    <text evidence="8">The sequence shown here is derived from an EMBL/GenBank/DDBJ whole genome shotgun (WGS) entry which is preliminary data.</text>
</comment>
<dbReference type="PANTHER" id="PTHR30065">
    <property type="entry name" value="FLAGELLAR BIOSYNTHETIC PROTEIN FLIR"/>
    <property type="match status" value="1"/>
</dbReference>
<dbReference type="GO" id="GO:0005886">
    <property type="term" value="C:plasma membrane"/>
    <property type="evidence" value="ECO:0007669"/>
    <property type="project" value="UniProtKB-SubCell"/>
</dbReference>
<dbReference type="RefSeq" id="WP_129225905.1">
    <property type="nucleotide sequence ID" value="NZ_QYBB01000008.1"/>
</dbReference>
<sequence length="255" mass="26961">MRRTVNDGASASVLAAFVVFSRIGACLLLMPGFSSPRIPVQVRLFIAVAVALALTPLQIDAIRPLVADGQPVHLLRVMGSELFVGAAIGLFGRVFFVALEFIGVAVAMSVGLSANLGVPVEADETLPALTTLLTLAATALMFLTDLHLEVFRALEASYGSLPIADGFAPRFALDQLVSKANEAFLLALRIGSPFLIFSLVVNVALGLVGRLVPGIQSFFLSTPFLLIGGLILLSIVIRPMLLIFIDAFGRFLVTG</sequence>
<dbReference type="PRINTS" id="PR00953">
    <property type="entry name" value="TYPE3IMRPROT"/>
</dbReference>
<comment type="similarity">
    <text evidence="2">Belongs to the FliR/MopE/SpaR family.</text>
</comment>